<dbReference type="AlphaFoldDB" id="A0A5E6RTL6"/>
<dbReference type="RefSeq" id="WP_224786409.1">
    <property type="nucleotide sequence ID" value="NZ_CABVHF010000004.1"/>
</dbReference>
<evidence type="ECO:0000313" key="1">
    <source>
        <dbReference type="EMBL" id="VVM71212.1"/>
    </source>
</evidence>
<organism evidence="1 2">
    <name type="scientific">Pseudomonas fluorescens</name>
    <dbReference type="NCBI Taxonomy" id="294"/>
    <lineage>
        <taxon>Bacteria</taxon>
        <taxon>Pseudomonadati</taxon>
        <taxon>Pseudomonadota</taxon>
        <taxon>Gammaproteobacteria</taxon>
        <taxon>Pseudomonadales</taxon>
        <taxon>Pseudomonadaceae</taxon>
        <taxon>Pseudomonas</taxon>
    </lineage>
</organism>
<sequence>MKPQPLHLVADVKVPCAYRPSVSTIVLFGLEVAGEHEPPVYMEIRFVDYASQQIEGDHLMFTLEQALESAEQDYGISKDDWRQMSDAEIARIRWS</sequence>
<dbReference type="EMBL" id="CABVHF010000004">
    <property type="protein sequence ID" value="VVM71212.1"/>
    <property type="molecule type" value="Genomic_DNA"/>
</dbReference>
<protein>
    <submittedName>
        <fullName evidence="1">Uncharacterized protein</fullName>
    </submittedName>
</protein>
<evidence type="ECO:0000313" key="2">
    <source>
        <dbReference type="Proteomes" id="UP000399692"/>
    </source>
</evidence>
<reference evidence="1 2" key="1">
    <citation type="submission" date="2019-09" db="EMBL/GenBank/DDBJ databases">
        <authorList>
            <person name="Chandra G."/>
            <person name="Truman W A."/>
        </authorList>
    </citation>
    <scope>NUCLEOTIDE SEQUENCE [LARGE SCALE GENOMIC DNA]</scope>
    <source>
        <strain evidence="1">PS631</strain>
    </source>
</reference>
<gene>
    <name evidence="1" type="ORF">PS631_01817</name>
</gene>
<dbReference type="Proteomes" id="UP000399692">
    <property type="component" value="Unassembled WGS sequence"/>
</dbReference>
<proteinExistence type="predicted"/>
<accession>A0A5E6RTL6</accession>
<name>A0A5E6RTL6_PSEFL</name>